<dbReference type="RefSeq" id="XP_067715977.1">
    <property type="nucleotide sequence ID" value="XM_067859876.1"/>
</dbReference>
<proteinExistence type="predicted"/>
<dbReference type="Proteomes" id="UP001497744">
    <property type="component" value="Unassembled WGS sequence"/>
</dbReference>
<evidence type="ECO:0000313" key="1">
    <source>
        <dbReference type="EMBL" id="GIX63908.1"/>
    </source>
</evidence>
<organism evidence="1 2">
    <name type="scientific">Babesia caballi</name>
    <dbReference type="NCBI Taxonomy" id="5871"/>
    <lineage>
        <taxon>Eukaryota</taxon>
        <taxon>Sar</taxon>
        <taxon>Alveolata</taxon>
        <taxon>Apicomplexa</taxon>
        <taxon>Aconoidasida</taxon>
        <taxon>Piroplasmida</taxon>
        <taxon>Babesiidae</taxon>
        <taxon>Babesia</taxon>
    </lineage>
</organism>
<gene>
    <name evidence="1" type="ORF">BcabD6B2_33430</name>
</gene>
<dbReference type="AlphaFoldDB" id="A0AAV4LV90"/>
<comment type="caution">
    <text evidence="1">The sequence shown here is derived from an EMBL/GenBank/DDBJ whole genome shotgun (WGS) entry which is preliminary data.</text>
</comment>
<protein>
    <submittedName>
        <fullName evidence="1">Uncharacterized protein</fullName>
    </submittedName>
</protein>
<dbReference type="GeneID" id="94195389"/>
<dbReference type="EMBL" id="BPLF01000002">
    <property type="protein sequence ID" value="GIX63908.1"/>
    <property type="molecule type" value="Genomic_DNA"/>
</dbReference>
<accession>A0AAV4LV90</accession>
<reference evidence="1 2" key="1">
    <citation type="submission" date="2021-06" db="EMBL/GenBank/DDBJ databases">
        <title>Genome sequence of Babesia caballi.</title>
        <authorList>
            <person name="Yamagishi J."/>
            <person name="Kidaka T."/>
            <person name="Ochi A."/>
        </authorList>
    </citation>
    <scope>NUCLEOTIDE SEQUENCE [LARGE SCALE GENOMIC DNA]</scope>
    <source>
        <strain evidence="1">USDA-D6B2</strain>
    </source>
</reference>
<sequence>MLSAVAEGMSKTKAEAIKLSNVKDLLRGALGVPAAQSIAVRARGVRGLSKAHHGRRWGPWRSSGQQRDRCLRRHCNRPNDVLGCCGQCYSGRDVELGLKCVAVVREGNDKTRTRNIPRGHASMMAPWKTVWPHRSSHRSGWVQGGGAPSPLRSVVRPLECLVTWPFRDSRDGDWGSADKVCTIPRRVVEPQWTARHPHFGERQSSVRLAGGDGVFVYGGLLEKAAGK</sequence>
<evidence type="ECO:0000313" key="2">
    <source>
        <dbReference type="Proteomes" id="UP001497744"/>
    </source>
</evidence>
<keyword evidence="2" id="KW-1185">Reference proteome</keyword>
<name>A0AAV4LV90_BABCB</name>